<proteinExistence type="predicted"/>
<dbReference type="RefSeq" id="WP_195169893.1">
    <property type="nucleotide sequence ID" value="NZ_CP062983.1"/>
</dbReference>
<dbReference type="Proteomes" id="UP000594468">
    <property type="component" value="Chromosome"/>
</dbReference>
<dbReference type="AlphaFoldDB" id="A0A7S8IDS1"/>
<dbReference type="InterPro" id="IPR034660">
    <property type="entry name" value="DinB/YfiT-like"/>
</dbReference>
<sequence length="149" mass="17232">MLSLKQQLLQELNAVRDELWQLLDALDDDVLIYPGWKKREFLAHMAGWEAMVFDVINRHLTKLAPKDYAYTGIDNANARFVAVRSSTTTQDAKLECEINRFAIIKLLEEIDDFEEIIPLPWGPETVTKFIEGAIRHERDHAADIMKLVH</sequence>
<keyword evidence="2" id="KW-1185">Reference proteome</keyword>
<dbReference type="InterPro" id="IPR012550">
    <property type="entry name" value="DUF1706"/>
</dbReference>
<reference evidence="1 2" key="1">
    <citation type="submission" date="2020-02" db="EMBL/GenBank/DDBJ databases">
        <authorList>
            <person name="Zheng R.K."/>
            <person name="Sun C.M."/>
        </authorList>
    </citation>
    <scope>NUCLEOTIDE SEQUENCE [LARGE SCALE GENOMIC DNA]</scope>
    <source>
        <strain evidence="2">rifampicinis</strain>
    </source>
</reference>
<accession>A0A7S8IDS1</accession>
<evidence type="ECO:0000313" key="1">
    <source>
        <dbReference type="EMBL" id="QPC81822.1"/>
    </source>
</evidence>
<dbReference type="EMBL" id="CP062983">
    <property type="protein sequence ID" value="QPC81822.1"/>
    <property type="molecule type" value="Genomic_DNA"/>
</dbReference>
<protein>
    <submittedName>
        <fullName evidence="1">ClbS/DfsB family four-helix bundle protein</fullName>
    </submittedName>
</protein>
<gene>
    <name evidence="1" type="ORF">G4Y79_19335</name>
</gene>
<dbReference type="SUPFAM" id="SSF109854">
    <property type="entry name" value="DinB/YfiT-like putative metalloenzymes"/>
    <property type="match status" value="1"/>
</dbReference>
<evidence type="ECO:0000313" key="2">
    <source>
        <dbReference type="Proteomes" id="UP000594468"/>
    </source>
</evidence>
<organism evidence="1 2">
    <name type="scientific">Phototrophicus methaneseepsis</name>
    <dbReference type="NCBI Taxonomy" id="2710758"/>
    <lineage>
        <taxon>Bacteria</taxon>
        <taxon>Bacillati</taxon>
        <taxon>Chloroflexota</taxon>
        <taxon>Candidatus Thermofontia</taxon>
        <taxon>Phototrophicales</taxon>
        <taxon>Phototrophicaceae</taxon>
        <taxon>Phototrophicus</taxon>
    </lineage>
</organism>
<dbReference type="Pfam" id="PF08020">
    <property type="entry name" value="DUF1706"/>
    <property type="match status" value="1"/>
</dbReference>
<name>A0A7S8IDS1_9CHLR</name>
<dbReference type="Gene3D" id="1.20.120.450">
    <property type="entry name" value="dinb family like domain"/>
    <property type="match status" value="1"/>
</dbReference>
<dbReference type="KEGG" id="pmet:G4Y79_19335"/>